<accession>A0A0E3QI62</accession>
<dbReference type="InterPro" id="IPR027534">
    <property type="entry name" value="Ribosomal_P1/P2"/>
</dbReference>
<dbReference type="PANTHER" id="PTHR45696">
    <property type="entry name" value="60S ACIDIC RIBOSOMAL PROTEIN P1"/>
    <property type="match status" value="1"/>
</dbReference>
<evidence type="ECO:0000256" key="2">
    <source>
        <dbReference type="ARBA" id="ARBA00022980"/>
    </source>
</evidence>
<feature type="compositionally biased region" description="Acidic residues" evidence="5">
    <location>
        <begin position="80"/>
        <end position="97"/>
    </location>
</feature>
<feature type="compositionally biased region" description="Low complexity" evidence="5">
    <location>
        <begin position="68"/>
        <end position="79"/>
    </location>
</feature>
<comment type="function">
    <text evidence="4">Forms part of the ribosomal stalk, playing a central role in the interaction of the ribosome with GTP-bound translation factors.</text>
</comment>
<name>A0A0E3QI62_METBA</name>
<dbReference type="HOGENOM" id="CLU_114656_2_0_2"/>
<dbReference type="PATRIC" id="fig|1434109.4.peg.474"/>
<dbReference type="RefSeq" id="WP_011305643.1">
    <property type="nucleotide sequence ID" value="NZ_CP009526.1"/>
</dbReference>
<dbReference type="GeneID" id="24821795"/>
<dbReference type="FunFam" id="1.10.10.1410:FF:000002">
    <property type="entry name" value="60S acidic ribosomal protein P2"/>
    <property type="match status" value="1"/>
</dbReference>
<proteinExistence type="inferred from homology"/>
<sequence>MEYIYAALLLHNAGKTITEDAITAVLQAAGIEVNESRVKALVAALEGVDIEEAIAKAAFAAPAAGAAAPEGAAAPAAEEAPAEEEEEEEDDHAEEDGMAGLGALFG</sequence>
<organism evidence="6 7">
    <name type="scientific">Methanosarcina barkeri str. Wiesmoor</name>
    <dbReference type="NCBI Taxonomy" id="1434109"/>
    <lineage>
        <taxon>Archaea</taxon>
        <taxon>Methanobacteriati</taxon>
        <taxon>Methanobacteriota</taxon>
        <taxon>Stenosarchaea group</taxon>
        <taxon>Methanomicrobia</taxon>
        <taxon>Methanosarcinales</taxon>
        <taxon>Methanosarcinaceae</taxon>
        <taxon>Methanosarcina</taxon>
    </lineage>
</organism>
<dbReference type="PANTHER" id="PTHR45696:SF10">
    <property type="entry name" value="LARGE RIBOSOMAL SUBUNIT PROTEIN P1"/>
    <property type="match status" value="1"/>
</dbReference>
<protein>
    <recommendedName>
        <fullName evidence="4">Large ribosomal subunit protein P1</fullName>
    </recommendedName>
</protein>
<dbReference type="GO" id="GO:0006414">
    <property type="term" value="P:translational elongation"/>
    <property type="evidence" value="ECO:0007669"/>
    <property type="project" value="InterPro"/>
</dbReference>
<evidence type="ECO:0000313" key="7">
    <source>
        <dbReference type="Proteomes" id="UP000033038"/>
    </source>
</evidence>
<dbReference type="NCBIfam" id="TIGR03685">
    <property type="entry name" value="ribo_P1_arch"/>
    <property type="match status" value="1"/>
</dbReference>
<keyword evidence="2 4" id="KW-0689">Ribosomal protein</keyword>
<evidence type="ECO:0000256" key="3">
    <source>
        <dbReference type="ARBA" id="ARBA00023274"/>
    </source>
</evidence>
<keyword evidence="3 4" id="KW-0687">Ribonucleoprotein</keyword>
<dbReference type="CDD" id="cd05832">
    <property type="entry name" value="Ribosomal_L12p"/>
    <property type="match status" value="1"/>
</dbReference>
<evidence type="ECO:0000256" key="1">
    <source>
        <dbReference type="ARBA" id="ARBA00005436"/>
    </source>
</evidence>
<dbReference type="GO" id="GO:0005840">
    <property type="term" value="C:ribosome"/>
    <property type="evidence" value="ECO:0007669"/>
    <property type="project" value="UniProtKB-KW"/>
</dbReference>
<evidence type="ECO:0000256" key="5">
    <source>
        <dbReference type="SAM" id="MobiDB-lite"/>
    </source>
</evidence>
<gene>
    <name evidence="4" type="primary">rpl12</name>
    <name evidence="6" type="ORF">MSBRW_0391</name>
</gene>
<evidence type="ECO:0000313" key="6">
    <source>
        <dbReference type="EMBL" id="AKB49644.1"/>
    </source>
</evidence>
<dbReference type="AlphaFoldDB" id="A0A0E3QI62"/>
<dbReference type="Pfam" id="PF00428">
    <property type="entry name" value="Ribosomal_60s"/>
    <property type="match status" value="1"/>
</dbReference>
<dbReference type="GO" id="GO:1990904">
    <property type="term" value="C:ribonucleoprotein complex"/>
    <property type="evidence" value="ECO:0007669"/>
    <property type="project" value="UniProtKB-KW"/>
</dbReference>
<dbReference type="InterPro" id="IPR022295">
    <property type="entry name" value="Ribosomal_P1_arc"/>
</dbReference>
<dbReference type="Gene3D" id="1.10.10.1410">
    <property type="match status" value="1"/>
</dbReference>
<comment type="similarity">
    <text evidence="1 4">Belongs to the eukaryotic ribosomal protein P1/P2 family.</text>
</comment>
<reference evidence="6 7" key="1">
    <citation type="submission" date="2014-07" db="EMBL/GenBank/DDBJ databases">
        <title>Methanogenic archaea and the global carbon cycle.</title>
        <authorList>
            <person name="Henriksen J.R."/>
            <person name="Luke J."/>
            <person name="Reinhart S."/>
            <person name="Benedict M.N."/>
            <person name="Youngblut N.D."/>
            <person name="Metcalf M.E."/>
            <person name="Whitaker R.J."/>
            <person name="Metcalf W.W."/>
        </authorList>
    </citation>
    <scope>NUCLEOTIDE SEQUENCE [LARGE SCALE GENOMIC DNA]</scope>
    <source>
        <strain evidence="6 7">Wiesmoor</strain>
    </source>
</reference>
<dbReference type="KEGG" id="mbw:MSBRW_0391"/>
<comment type="subunit">
    <text evidence="4">Part of the 50S ribosomal subunit. Homodimer, it forms part of the ribosomal stalk which helps the ribosome interact with GTP-bound translation factors. Forms a heptameric L10(L12)2(L12)2(L12)2 complex, where L10 forms an elongated spine to which the L12 dimers bind in a sequential fashion.</text>
</comment>
<dbReference type="InterPro" id="IPR038716">
    <property type="entry name" value="P1/P2_N_sf"/>
</dbReference>
<dbReference type="Proteomes" id="UP000033038">
    <property type="component" value="Chromosome"/>
</dbReference>
<dbReference type="GO" id="GO:0003735">
    <property type="term" value="F:structural constituent of ribosome"/>
    <property type="evidence" value="ECO:0007669"/>
    <property type="project" value="InterPro"/>
</dbReference>
<evidence type="ECO:0000256" key="4">
    <source>
        <dbReference type="HAMAP-Rule" id="MF_01478"/>
    </source>
</evidence>
<dbReference type="HAMAP" id="MF_01478">
    <property type="entry name" value="Ribosomal_L12_arch"/>
    <property type="match status" value="1"/>
</dbReference>
<feature type="region of interest" description="Disordered" evidence="5">
    <location>
        <begin position="68"/>
        <end position="106"/>
    </location>
</feature>
<dbReference type="EMBL" id="CP009526">
    <property type="protein sequence ID" value="AKB49644.1"/>
    <property type="molecule type" value="Genomic_DNA"/>
</dbReference>